<organism evidence="1 2">
    <name type="scientific">Mucilaginibacter panaciglaebae</name>
    <dbReference type="NCBI Taxonomy" id="502331"/>
    <lineage>
        <taxon>Bacteria</taxon>
        <taxon>Pseudomonadati</taxon>
        <taxon>Bacteroidota</taxon>
        <taxon>Sphingobacteriia</taxon>
        <taxon>Sphingobacteriales</taxon>
        <taxon>Sphingobacteriaceae</taxon>
        <taxon>Mucilaginibacter</taxon>
    </lineage>
</organism>
<comment type="caution">
    <text evidence="1">The sequence shown here is derived from an EMBL/GenBank/DDBJ whole genome shotgun (WGS) entry which is preliminary data.</text>
</comment>
<dbReference type="Proteomes" id="UP001500841">
    <property type="component" value="Unassembled WGS sequence"/>
</dbReference>
<keyword evidence="2" id="KW-1185">Reference proteome</keyword>
<proteinExistence type="predicted"/>
<dbReference type="RefSeq" id="WP_345107016.1">
    <property type="nucleotide sequence ID" value="NZ_BAABCV010000014.1"/>
</dbReference>
<evidence type="ECO:0000313" key="1">
    <source>
        <dbReference type="EMBL" id="GAA4104485.1"/>
    </source>
</evidence>
<reference evidence="2" key="1">
    <citation type="journal article" date="2019" name="Int. J. Syst. Evol. Microbiol.">
        <title>The Global Catalogue of Microorganisms (GCM) 10K type strain sequencing project: providing services to taxonomists for standard genome sequencing and annotation.</title>
        <authorList>
            <consortium name="The Broad Institute Genomics Platform"/>
            <consortium name="The Broad Institute Genome Sequencing Center for Infectious Disease"/>
            <person name="Wu L."/>
            <person name="Ma J."/>
        </authorList>
    </citation>
    <scope>NUCLEOTIDE SEQUENCE [LARGE SCALE GENOMIC DNA]</scope>
    <source>
        <strain evidence="2">JCM 17085</strain>
    </source>
</reference>
<protein>
    <submittedName>
        <fullName evidence="1">Uncharacterized protein</fullName>
    </submittedName>
</protein>
<evidence type="ECO:0000313" key="2">
    <source>
        <dbReference type="Proteomes" id="UP001500841"/>
    </source>
</evidence>
<name>A0ABP7X4A1_9SPHI</name>
<dbReference type="EMBL" id="BAABCV010000014">
    <property type="protein sequence ID" value="GAA4104485.1"/>
    <property type="molecule type" value="Genomic_DNA"/>
</dbReference>
<sequence length="71" mass="7492">MTANFVANGIVNTVGVALGASLGAAFTAVGAVVGVGQVIFSGFKNFTILYGSYYNYMGSGWFSRMVKWLKL</sequence>
<gene>
    <name evidence="1" type="ORF">GCM10022392_32580</name>
</gene>
<accession>A0ABP7X4A1</accession>